<evidence type="ECO:0000256" key="1">
    <source>
        <dbReference type="SAM" id="Phobius"/>
    </source>
</evidence>
<dbReference type="AlphaFoldDB" id="A0A7Y9S1C1"/>
<name>A0A7Y9S1C1_9ACTN</name>
<keyword evidence="1" id="KW-0472">Membrane</keyword>
<protein>
    <submittedName>
        <fullName evidence="2">Uncharacterized protein</fullName>
    </submittedName>
</protein>
<reference evidence="2 3" key="1">
    <citation type="submission" date="2020-07" db="EMBL/GenBank/DDBJ databases">
        <title>Sequencing the genomes of 1000 actinobacteria strains.</title>
        <authorList>
            <person name="Klenk H.-P."/>
        </authorList>
    </citation>
    <scope>NUCLEOTIDE SEQUENCE [LARGE SCALE GENOMIC DNA]</scope>
    <source>
        <strain evidence="2 3">DSM 23819</strain>
    </source>
</reference>
<sequence length="39" mass="4299">MSLTSELLLLDTRPWGLIWTLIAAAAVLAVLGFVLMRRS</sequence>
<keyword evidence="1" id="KW-1133">Transmembrane helix</keyword>
<dbReference type="EMBL" id="JACCAA010000001">
    <property type="protein sequence ID" value="NYG59371.1"/>
    <property type="molecule type" value="Genomic_DNA"/>
</dbReference>
<evidence type="ECO:0000313" key="3">
    <source>
        <dbReference type="Proteomes" id="UP000540656"/>
    </source>
</evidence>
<comment type="caution">
    <text evidence="2">The sequence shown here is derived from an EMBL/GenBank/DDBJ whole genome shotgun (WGS) entry which is preliminary data.</text>
</comment>
<proteinExistence type="predicted"/>
<gene>
    <name evidence="2" type="ORF">BJ980_002294</name>
</gene>
<accession>A0A7Y9S1C1</accession>
<keyword evidence="3" id="KW-1185">Reference proteome</keyword>
<organism evidence="2 3">
    <name type="scientific">Nocardioides daedukensis</name>
    <dbReference type="NCBI Taxonomy" id="634462"/>
    <lineage>
        <taxon>Bacteria</taxon>
        <taxon>Bacillati</taxon>
        <taxon>Actinomycetota</taxon>
        <taxon>Actinomycetes</taxon>
        <taxon>Propionibacteriales</taxon>
        <taxon>Nocardioidaceae</taxon>
        <taxon>Nocardioides</taxon>
    </lineage>
</organism>
<evidence type="ECO:0000313" key="2">
    <source>
        <dbReference type="EMBL" id="NYG59371.1"/>
    </source>
</evidence>
<dbReference type="Proteomes" id="UP000540656">
    <property type="component" value="Unassembled WGS sequence"/>
</dbReference>
<keyword evidence="1" id="KW-0812">Transmembrane</keyword>
<feature type="transmembrane region" description="Helical" evidence="1">
    <location>
        <begin position="15"/>
        <end position="36"/>
    </location>
</feature>